<evidence type="ECO:0000313" key="1">
    <source>
        <dbReference type="EMBL" id="MCI0184985.1"/>
    </source>
</evidence>
<dbReference type="GO" id="GO:0016853">
    <property type="term" value="F:isomerase activity"/>
    <property type="evidence" value="ECO:0007669"/>
    <property type="project" value="TreeGrafter"/>
</dbReference>
<evidence type="ECO:0000313" key="2">
    <source>
        <dbReference type="Proteomes" id="UP001139263"/>
    </source>
</evidence>
<reference evidence="1" key="1">
    <citation type="submission" date="2022-03" db="EMBL/GenBank/DDBJ databases">
        <title>Draft Genome Sequence of Firmicute Strain S0AB, a Heterotrophic Iron/Sulfur-Oxidizing Extreme Acidophile.</title>
        <authorList>
            <person name="Vergara E."/>
            <person name="Pakostova E."/>
            <person name="Johnson D.B."/>
            <person name="Holmes D.S."/>
        </authorList>
    </citation>
    <scope>NUCLEOTIDE SEQUENCE</scope>
    <source>
        <strain evidence="1">S0AB</strain>
    </source>
</reference>
<protein>
    <recommendedName>
        <fullName evidence="3">Phenazine biosynthesis protein PhzF family</fullName>
    </recommendedName>
</protein>
<dbReference type="SUPFAM" id="SSF54506">
    <property type="entry name" value="Diaminopimelate epimerase-like"/>
    <property type="match status" value="1"/>
</dbReference>
<dbReference type="Pfam" id="PF02567">
    <property type="entry name" value="PhzC-PhzF"/>
    <property type="match status" value="1"/>
</dbReference>
<sequence>MLSAPQNSDFDFELRYFTPTEEVSLAIHPTIAALVSLNQEGYLDSHTTTCILKTKSGNRHVDINKYKTSFLVEAVPPKFYPVLDNRSAVANVFGLDENDLLTNLPIQPVDTGLGHLIVPVTSLNALMKAKRNISALEELCFNAGVREAQLFTFDVYNNKCDVHTRNICPREGIEDPGCGVGNAALGAYLFKHREDNKSELFIQAEQGIINSMPCVIHTHVFHEKDGIRVRVGGTGKTMMTGTLKI</sequence>
<dbReference type="PIRSF" id="PIRSF016184">
    <property type="entry name" value="PhzC_PhzF"/>
    <property type="match status" value="1"/>
</dbReference>
<dbReference type="NCBIfam" id="TIGR00654">
    <property type="entry name" value="PhzF_family"/>
    <property type="match status" value="1"/>
</dbReference>
<dbReference type="Proteomes" id="UP001139263">
    <property type="component" value="Unassembled WGS sequence"/>
</dbReference>
<comment type="caution">
    <text evidence="1">The sequence shown here is derived from an EMBL/GenBank/DDBJ whole genome shotgun (WGS) entry which is preliminary data.</text>
</comment>
<organism evidence="1 2">
    <name type="scientific">Sulfoacidibacillus ferrooxidans</name>
    <dbReference type="NCBI Taxonomy" id="2005001"/>
    <lineage>
        <taxon>Bacteria</taxon>
        <taxon>Bacillati</taxon>
        <taxon>Bacillota</taxon>
        <taxon>Bacilli</taxon>
        <taxon>Bacillales</taxon>
        <taxon>Alicyclobacillaceae</taxon>
        <taxon>Sulfoacidibacillus</taxon>
    </lineage>
</organism>
<name>A0A9X1VCU7_9BACL</name>
<proteinExistence type="predicted"/>
<dbReference type="Gene3D" id="3.10.310.10">
    <property type="entry name" value="Diaminopimelate Epimerase, Chain A, domain 1"/>
    <property type="match status" value="2"/>
</dbReference>
<dbReference type="GO" id="GO:0005737">
    <property type="term" value="C:cytoplasm"/>
    <property type="evidence" value="ECO:0007669"/>
    <property type="project" value="TreeGrafter"/>
</dbReference>
<evidence type="ECO:0008006" key="3">
    <source>
        <dbReference type="Google" id="ProtNLM"/>
    </source>
</evidence>
<dbReference type="InterPro" id="IPR003719">
    <property type="entry name" value="Phenazine_PhzF-like"/>
</dbReference>
<keyword evidence="2" id="KW-1185">Reference proteome</keyword>
<gene>
    <name evidence="1" type="ORF">MM817_03285</name>
</gene>
<accession>A0A9X1VCU7</accession>
<dbReference type="PANTHER" id="PTHR13774">
    <property type="entry name" value="PHENAZINE BIOSYNTHESIS PROTEIN"/>
    <property type="match status" value="1"/>
</dbReference>
<dbReference type="AlphaFoldDB" id="A0A9X1VCU7"/>
<dbReference type="EMBL" id="JALBUF010000061">
    <property type="protein sequence ID" value="MCI0184985.1"/>
    <property type="molecule type" value="Genomic_DNA"/>
</dbReference>